<gene>
    <name evidence="1" type="ORF">FJY75_11520</name>
</gene>
<dbReference type="EMBL" id="VGIY01000368">
    <property type="protein sequence ID" value="MBM3318469.1"/>
    <property type="molecule type" value="Genomic_DNA"/>
</dbReference>
<dbReference type="GO" id="GO:0008814">
    <property type="term" value="F:citrate CoA-transferase activity"/>
    <property type="evidence" value="ECO:0007669"/>
    <property type="project" value="InterPro"/>
</dbReference>
<dbReference type="Pfam" id="PF04223">
    <property type="entry name" value="CitF"/>
    <property type="match status" value="1"/>
</dbReference>
<evidence type="ECO:0000313" key="1">
    <source>
        <dbReference type="EMBL" id="MBM3318469.1"/>
    </source>
</evidence>
<dbReference type="GO" id="GO:0009346">
    <property type="term" value="C:ATP-independent citrate lyase complex"/>
    <property type="evidence" value="ECO:0007669"/>
    <property type="project" value="InterPro"/>
</dbReference>
<dbReference type="SUPFAM" id="SSF100950">
    <property type="entry name" value="NagB/RpiA/CoA transferase-like"/>
    <property type="match status" value="2"/>
</dbReference>
<accession>A0A937XCI9</accession>
<evidence type="ECO:0000313" key="2">
    <source>
        <dbReference type="Proteomes" id="UP000748308"/>
    </source>
</evidence>
<dbReference type="GO" id="GO:0005737">
    <property type="term" value="C:cytoplasm"/>
    <property type="evidence" value="ECO:0007669"/>
    <property type="project" value="InterPro"/>
</dbReference>
<dbReference type="Proteomes" id="UP000748308">
    <property type="component" value="Unassembled WGS sequence"/>
</dbReference>
<reference evidence="1" key="1">
    <citation type="submission" date="2019-03" db="EMBL/GenBank/DDBJ databases">
        <title>Lake Tanganyika Metagenome-Assembled Genomes (MAGs).</title>
        <authorList>
            <person name="Tran P."/>
        </authorList>
    </citation>
    <scope>NUCLEOTIDE SEQUENCE</scope>
    <source>
        <strain evidence="1">M_DeepCast_400m_m2_100</strain>
    </source>
</reference>
<dbReference type="InterPro" id="IPR037171">
    <property type="entry name" value="NagB/RpiA_transferase-like"/>
</dbReference>
<name>A0A937XCI9_UNCEI</name>
<organism evidence="1 2">
    <name type="scientific">Eiseniibacteriota bacterium</name>
    <dbReference type="NCBI Taxonomy" id="2212470"/>
    <lineage>
        <taxon>Bacteria</taxon>
        <taxon>Candidatus Eiseniibacteriota</taxon>
    </lineage>
</organism>
<dbReference type="GO" id="GO:0006084">
    <property type="term" value="P:acetyl-CoA metabolic process"/>
    <property type="evidence" value="ECO:0007669"/>
    <property type="project" value="InterPro"/>
</dbReference>
<sequence>SLGFALADSEYADHVIVVTDHLVEVPCIPWEIQGMNVDVVVEMEKIGDPSKIVSGTTQITKSPTRLLIAEYVADFIEAAGYLGKPFQAGAGGIALASVKFIAERMRAQGLRAPFARGGSTKVLVEMLDEGLIGAILDGQTFDLDGVRSIGAHPRHVPTTPFTSYNYHGKGNWAPYVATAVLGATEVDLEFRANVVTHSDGLLLHGIGGWQNTLFGECSILAFPLYRGRIPIVVEQVTTVCAPGEMIGAVITERGIAVNPRHRNGPAILERLKGSKLPLTTIEELHDIARRLCGAPQPPEIDRDHPVAVVKWVDGTVIDTIHRVRAAD</sequence>
<feature type="non-terminal residue" evidence="1">
    <location>
        <position position="1"/>
    </location>
</feature>
<dbReference type="PANTHER" id="PTHR40596">
    <property type="entry name" value="CITRATE LYASE ALPHA CHAIN"/>
    <property type="match status" value="1"/>
</dbReference>
<comment type="caution">
    <text evidence="1">The sequence shown here is derived from an EMBL/GenBank/DDBJ whole genome shotgun (WGS) entry which is preliminary data.</text>
</comment>
<dbReference type="PANTHER" id="PTHR40596:SF1">
    <property type="entry name" value="CITRATE LYASE ALPHA CHAIN"/>
    <property type="match status" value="1"/>
</dbReference>
<proteinExistence type="predicted"/>
<dbReference type="InterPro" id="IPR006472">
    <property type="entry name" value="Citrate_lyase_asu"/>
</dbReference>
<dbReference type="AlphaFoldDB" id="A0A937XCI9"/>
<keyword evidence="1" id="KW-0456">Lyase</keyword>
<dbReference type="GO" id="GO:0016829">
    <property type="term" value="F:lyase activity"/>
    <property type="evidence" value="ECO:0007669"/>
    <property type="project" value="UniProtKB-KW"/>
</dbReference>
<dbReference type="Gene3D" id="3.40.1080.10">
    <property type="entry name" value="Glutaconate Coenzyme A-transferase"/>
    <property type="match status" value="2"/>
</dbReference>
<protein>
    <submittedName>
        <fullName evidence="1">Citrate lyase subunit alpha</fullName>
    </submittedName>
</protein>